<reference evidence="12" key="1">
    <citation type="submission" date="2025-08" db="UniProtKB">
        <authorList>
            <consortium name="RefSeq"/>
        </authorList>
    </citation>
    <scope>IDENTIFICATION</scope>
</reference>
<dbReference type="InterPro" id="IPR001054">
    <property type="entry name" value="A/G_cyclase"/>
</dbReference>
<feature type="region of interest" description="Disordered" evidence="10">
    <location>
        <begin position="691"/>
        <end position="763"/>
    </location>
</feature>
<name>A0A6P4FNV4_DRORH</name>
<dbReference type="CDD" id="cd07302">
    <property type="entry name" value="CHD"/>
    <property type="match status" value="1"/>
</dbReference>
<feature type="region of interest" description="Disordered" evidence="10">
    <location>
        <begin position="791"/>
        <end position="827"/>
    </location>
</feature>
<dbReference type="PANTHER" id="PTHR45655">
    <property type="entry name" value="GUANYLATE CYCLASE SOLUBLE SUBUNIT BETA-2"/>
    <property type="match status" value="1"/>
</dbReference>
<dbReference type="RefSeq" id="XP_016991397.1">
    <property type="nucleotide sequence ID" value="XM_017135908.1"/>
</dbReference>
<protein>
    <recommendedName>
        <fullName evidence="2">guanylate cyclase</fullName>
        <ecNumber evidence="2">4.6.1.2</ecNumber>
    </recommendedName>
</protein>
<evidence type="ECO:0000256" key="4">
    <source>
        <dbReference type="ARBA" id="ARBA00022741"/>
    </source>
</evidence>
<dbReference type="PROSITE" id="PS50125">
    <property type="entry name" value="GUANYLATE_CYCLASE_2"/>
    <property type="match status" value="1"/>
</dbReference>
<dbReference type="GO" id="GO:0020037">
    <property type="term" value="F:heme binding"/>
    <property type="evidence" value="ECO:0007669"/>
    <property type="project" value="InterPro"/>
</dbReference>
<dbReference type="InterPro" id="IPR042463">
    <property type="entry name" value="HNOB_dom_associated_sf"/>
</dbReference>
<evidence type="ECO:0000256" key="5">
    <source>
        <dbReference type="ARBA" id="ARBA00023134"/>
    </source>
</evidence>
<dbReference type="InterPro" id="IPR011644">
    <property type="entry name" value="Heme_NO-bd"/>
</dbReference>
<keyword evidence="5" id="KW-0342">GTP-binding</keyword>
<sequence length="1074" mass="118442">MYGLLLENLSEYIKSVYGEEKWEDIRRQAGIDSPSFSVHQVYPENLLQKLAKKAQQVLGVSEREFMDQMGVYFVGFVGQYGYDRVLSVLGRHMRDFLNGLDNLHEYLKFSYPRMRAPSFICENETKQGLTLHYRSKRRGFVYYTMGQIREVARYFYHKEMHIELVREEILFDTVHVTFQLTFDNRAFTLASLAMTREEKHLPISAHVLFEIFPFCMVFGADMVVRSIGNSLMVILPELLGKKITAWFDLVRPLIAFKFQTILNRTNNIFELVTVDPVTERFDAQNEDLLQHEDGSEPEKSLRLKGQMVYMENWRMIMFLGTPVMPDLNSLITTGLYINDLSMHDFSRDLMLAGTQQSVELKLALDQEQQKSKKLEESMRLLDEEMRRTDELLYQMIPKQVADRLRRGENPIDTCEMFDSVSILFSDIVTFTEICSRITPMEVVSMLNAMYSIFDKLTERNSVYKVETIGDAYMVVAGAPDKDANHAERVCDMALDMVDAITDLKDPSTGQHLRIRVGVHSGAVVAGIVGLKMPRYCLFGDTVNTASRMESTSIAMKVHISESTKILIGPNYKILERGEIDVKGKGTMGTYWLEERENRLPLQLTTTLQVHPVSPVSSTPTSKTKAIMPPVSKSLTPLVPVSVSLEVSIPATSVPSVDVVAPSSSMSGLVLTAAAAAHMSLHHQTVVAGGPAAASESAGSTGVGGVGDSAAAGGPGAGAPPDDRNSRIYSPVTFKDVARRSAANSPDQEKRRESRSNSTGHVFMRSPSDIFGSLILDTEEFLEDLQISRSSLANNSNNPPSCGFSPTPPFRIGSAPPKPRPSNPNKFTPEELAAMDQLTPPSTAPARETASCSSASLDRDKAAKLNSLDATTTTEVAAVVCPMRPKSPVVQATTSKSDTKRPGSKDSVSSISLHSPPPHRSNSAPSRPHSMSKAARKAFLAAKQTKAMEKLDKMIEEVHEVESQSATKAANMRMALFGHDRGGGGDLAAGGCPLFLPPPPQQQQRLMPSSISDSGLCSHGHSHAPSCHHLDPKMSNSQSFQHSPRGGITHQCCSGFGHGNGRHSHRMHSNACRIL</sequence>
<dbReference type="Pfam" id="PF00211">
    <property type="entry name" value="Guanylate_cyc"/>
    <property type="match status" value="1"/>
</dbReference>
<dbReference type="FunFam" id="3.90.1520.10:FF:000007">
    <property type="entry name" value="Soluble guanylate cyclase 88E"/>
    <property type="match status" value="1"/>
</dbReference>
<dbReference type="Pfam" id="PF07701">
    <property type="entry name" value="HNOBA"/>
    <property type="match status" value="1"/>
</dbReference>
<dbReference type="InterPro" id="IPR018297">
    <property type="entry name" value="A/G_cyclase_CS"/>
</dbReference>
<keyword evidence="9" id="KW-0175">Coiled coil</keyword>
<dbReference type="EC" id="4.6.1.2" evidence="2"/>
<dbReference type="InterPro" id="IPR011645">
    <property type="entry name" value="HNOB_dom_associated"/>
</dbReference>
<dbReference type="Pfam" id="PF07700">
    <property type="entry name" value="HNOB"/>
    <property type="match status" value="1"/>
</dbReference>
<dbReference type="GO" id="GO:0008074">
    <property type="term" value="C:guanylate cyclase complex, soluble"/>
    <property type="evidence" value="ECO:0007669"/>
    <property type="project" value="TreeGrafter"/>
</dbReference>
<evidence type="ECO:0000256" key="10">
    <source>
        <dbReference type="SAM" id="MobiDB-lite"/>
    </source>
</evidence>
<dbReference type="PANTHER" id="PTHR45655:SF10">
    <property type="entry name" value="SOLUBLE GUANYLATE CYCLASE 88E"/>
    <property type="match status" value="1"/>
</dbReference>
<dbReference type="GO" id="GO:0070026">
    <property type="term" value="F:nitric oxide binding"/>
    <property type="evidence" value="ECO:0007669"/>
    <property type="project" value="TreeGrafter"/>
</dbReference>
<feature type="coiled-coil region" evidence="9">
    <location>
        <begin position="357"/>
        <end position="391"/>
    </location>
</feature>
<dbReference type="InterPro" id="IPR024096">
    <property type="entry name" value="NO_sig/Golgi_transp_ligand-bd"/>
</dbReference>
<evidence type="ECO:0000256" key="8">
    <source>
        <dbReference type="RuleBase" id="RU000405"/>
    </source>
</evidence>
<evidence type="ECO:0000313" key="12">
    <source>
        <dbReference type="RefSeq" id="XP_016991397.1"/>
    </source>
</evidence>
<dbReference type="GO" id="GO:0019826">
    <property type="term" value="F:oxygen sensor activity"/>
    <property type="evidence" value="ECO:0007669"/>
    <property type="project" value="TreeGrafter"/>
</dbReference>
<evidence type="ECO:0000256" key="6">
    <source>
        <dbReference type="ARBA" id="ARBA00023239"/>
    </source>
</evidence>
<dbReference type="PROSITE" id="PS00452">
    <property type="entry name" value="GUANYLATE_CYCLASE_1"/>
    <property type="match status" value="1"/>
</dbReference>
<dbReference type="OrthoDB" id="6127067at2759"/>
<evidence type="ECO:0000259" key="11">
    <source>
        <dbReference type="PROSITE" id="PS50125"/>
    </source>
</evidence>
<dbReference type="SMART" id="SM00044">
    <property type="entry name" value="CYCc"/>
    <property type="match status" value="1"/>
</dbReference>
<feature type="compositionally biased region" description="Low complexity" evidence="10">
    <location>
        <begin position="791"/>
        <end position="800"/>
    </location>
</feature>
<dbReference type="OMA" id="VCPMRSK"/>
<comment type="similarity">
    <text evidence="8">Belongs to the adenylyl cyclase class-4/guanylyl cyclase family.</text>
</comment>
<dbReference type="InterPro" id="IPR038158">
    <property type="entry name" value="H-NOX_domain_sf"/>
</dbReference>
<evidence type="ECO:0000256" key="2">
    <source>
        <dbReference type="ARBA" id="ARBA00012202"/>
    </source>
</evidence>
<dbReference type="SUPFAM" id="SSF55073">
    <property type="entry name" value="Nucleotide cyclase"/>
    <property type="match status" value="1"/>
</dbReference>
<evidence type="ECO:0000256" key="7">
    <source>
        <dbReference type="ARBA" id="ARBA00023293"/>
    </source>
</evidence>
<keyword evidence="3" id="KW-0963">Cytoplasm</keyword>
<dbReference type="Gene3D" id="6.10.250.780">
    <property type="match status" value="1"/>
</dbReference>
<dbReference type="FunFam" id="3.30.450.260:FF:000004">
    <property type="entry name" value="Soluble guanylate cyclase 88E"/>
    <property type="match status" value="1"/>
</dbReference>
<dbReference type="GO" id="GO:0005525">
    <property type="term" value="F:GTP binding"/>
    <property type="evidence" value="ECO:0007669"/>
    <property type="project" value="UniProtKB-KW"/>
</dbReference>
<keyword evidence="7" id="KW-0141">cGMP biosynthesis</keyword>
<evidence type="ECO:0000256" key="1">
    <source>
        <dbReference type="ARBA" id="ARBA00004496"/>
    </source>
</evidence>
<dbReference type="InterPro" id="IPR029787">
    <property type="entry name" value="Nucleotide_cyclase"/>
</dbReference>
<feature type="compositionally biased region" description="Gly residues" evidence="10">
    <location>
        <begin position="700"/>
        <end position="716"/>
    </location>
</feature>
<feature type="region of interest" description="Disordered" evidence="10">
    <location>
        <begin position="886"/>
        <end position="937"/>
    </location>
</feature>
<feature type="domain" description="Guanylate cyclase" evidence="11">
    <location>
        <begin position="421"/>
        <end position="549"/>
    </location>
</feature>
<dbReference type="Gene3D" id="3.90.1520.10">
    <property type="entry name" value="H-NOX domain"/>
    <property type="match status" value="1"/>
</dbReference>
<dbReference type="SUPFAM" id="SSF111126">
    <property type="entry name" value="Ligand-binding domain in the NO signalling and Golgi transport"/>
    <property type="match status" value="1"/>
</dbReference>
<dbReference type="GO" id="GO:0004383">
    <property type="term" value="F:guanylate cyclase activity"/>
    <property type="evidence" value="ECO:0007669"/>
    <property type="project" value="UniProtKB-EC"/>
</dbReference>
<evidence type="ECO:0000256" key="9">
    <source>
        <dbReference type="SAM" id="Coils"/>
    </source>
</evidence>
<dbReference type="Gene3D" id="3.30.450.260">
    <property type="entry name" value="Haem NO binding associated domain"/>
    <property type="match status" value="1"/>
</dbReference>
<dbReference type="FunFam" id="3.30.70.1230:FF:000059">
    <property type="entry name" value="Guanylate cyclase"/>
    <property type="match status" value="1"/>
</dbReference>
<gene>
    <name evidence="12" type="primary">LOC108053298</name>
</gene>
<dbReference type="AlphaFoldDB" id="A0A6P4FNV4"/>
<proteinExistence type="inferred from homology"/>
<organism evidence="12">
    <name type="scientific">Drosophila rhopaloa</name>
    <name type="common">Fruit fly</name>
    <dbReference type="NCBI Taxonomy" id="1041015"/>
    <lineage>
        <taxon>Eukaryota</taxon>
        <taxon>Metazoa</taxon>
        <taxon>Ecdysozoa</taxon>
        <taxon>Arthropoda</taxon>
        <taxon>Hexapoda</taxon>
        <taxon>Insecta</taxon>
        <taxon>Pterygota</taxon>
        <taxon>Neoptera</taxon>
        <taxon>Endopterygota</taxon>
        <taxon>Diptera</taxon>
        <taxon>Brachycera</taxon>
        <taxon>Muscomorpha</taxon>
        <taxon>Ephydroidea</taxon>
        <taxon>Drosophilidae</taxon>
        <taxon>Drosophila</taxon>
        <taxon>Sophophora</taxon>
    </lineage>
</organism>
<evidence type="ECO:0000256" key="3">
    <source>
        <dbReference type="ARBA" id="ARBA00022490"/>
    </source>
</evidence>
<dbReference type="GO" id="GO:0070482">
    <property type="term" value="P:response to oxygen levels"/>
    <property type="evidence" value="ECO:0007669"/>
    <property type="project" value="TreeGrafter"/>
</dbReference>
<comment type="subcellular location">
    <subcellularLocation>
        <location evidence="1">Cytoplasm</location>
    </subcellularLocation>
</comment>
<dbReference type="GO" id="GO:0038060">
    <property type="term" value="P:nitric oxide-cGMP-mediated signaling"/>
    <property type="evidence" value="ECO:0007669"/>
    <property type="project" value="TreeGrafter"/>
</dbReference>
<keyword evidence="6 8" id="KW-0456">Lyase</keyword>
<dbReference type="Gene3D" id="3.30.70.1230">
    <property type="entry name" value="Nucleotide cyclase"/>
    <property type="match status" value="1"/>
</dbReference>
<keyword evidence="4" id="KW-0547">Nucleotide-binding</keyword>
<accession>A0A6P4FNV4</accession>